<name>A0ACB9NUL0_9MYRT</name>
<organism evidence="1 2">
    <name type="scientific">Melastoma candidum</name>
    <dbReference type="NCBI Taxonomy" id="119954"/>
    <lineage>
        <taxon>Eukaryota</taxon>
        <taxon>Viridiplantae</taxon>
        <taxon>Streptophyta</taxon>
        <taxon>Embryophyta</taxon>
        <taxon>Tracheophyta</taxon>
        <taxon>Spermatophyta</taxon>
        <taxon>Magnoliopsida</taxon>
        <taxon>eudicotyledons</taxon>
        <taxon>Gunneridae</taxon>
        <taxon>Pentapetalae</taxon>
        <taxon>rosids</taxon>
        <taxon>malvids</taxon>
        <taxon>Myrtales</taxon>
        <taxon>Melastomataceae</taxon>
        <taxon>Melastomatoideae</taxon>
        <taxon>Melastomateae</taxon>
        <taxon>Melastoma</taxon>
    </lineage>
</organism>
<proteinExistence type="predicted"/>
<dbReference type="EMBL" id="CM042886">
    <property type="protein sequence ID" value="KAI4339990.1"/>
    <property type="molecule type" value="Genomic_DNA"/>
</dbReference>
<gene>
    <name evidence="1" type="ORF">MLD38_024872</name>
</gene>
<protein>
    <submittedName>
        <fullName evidence="1">Uncharacterized protein</fullName>
    </submittedName>
</protein>
<reference evidence="2" key="1">
    <citation type="journal article" date="2023" name="Front. Plant Sci.">
        <title>Chromosomal-level genome assembly of Melastoma candidum provides insights into trichome evolution.</title>
        <authorList>
            <person name="Zhong Y."/>
            <person name="Wu W."/>
            <person name="Sun C."/>
            <person name="Zou P."/>
            <person name="Liu Y."/>
            <person name="Dai S."/>
            <person name="Zhou R."/>
        </authorList>
    </citation>
    <scope>NUCLEOTIDE SEQUENCE [LARGE SCALE GENOMIC DNA]</scope>
</reference>
<keyword evidence="2" id="KW-1185">Reference proteome</keyword>
<evidence type="ECO:0000313" key="1">
    <source>
        <dbReference type="EMBL" id="KAI4339990.1"/>
    </source>
</evidence>
<accession>A0ACB9NUL0</accession>
<evidence type="ECO:0000313" key="2">
    <source>
        <dbReference type="Proteomes" id="UP001057402"/>
    </source>
</evidence>
<dbReference type="Proteomes" id="UP001057402">
    <property type="component" value="Chromosome 7"/>
</dbReference>
<comment type="caution">
    <text evidence="1">The sequence shown here is derived from an EMBL/GenBank/DDBJ whole genome shotgun (WGS) entry which is preliminary data.</text>
</comment>
<sequence>MPRKENPPLNVPRIKAEEVGSKNSYTDLRAFKRKARETDIGDIPDPTPPSNYPCWCGTSFSKFQSLGGHRSSCKIAKQRAHSPATNQPALPMPNLPQLDLSLSLSPPNSSRSNLGSEAMSNPGPRMMGLNLNMDVTLSPKESDNRDGTELDQDPLELGDMTSSSNAILGSFLDFPLVLVLAVQKYS</sequence>